<comment type="caution">
    <text evidence="2">The sequence shown here is derived from an EMBL/GenBank/DDBJ whole genome shotgun (WGS) entry which is preliminary data.</text>
</comment>
<dbReference type="EMBL" id="VSRR010112374">
    <property type="protein sequence ID" value="MPC98014.1"/>
    <property type="molecule type" value="Genomic_DNA"/>
</dbReference>
<evidence type="ECO:0000313" key="3">
    <source>
        <dbReference type="Proteomes" id="UP000324222"/>
    </source>
</evidence>
<accession>A0A5B7K0B1</accession>
<reference evidence="2 3" key="1">
    <citation type="submission" date="2019-05" db="EMBL/GenBank/DDBJ databases">
        <title>Another draft genome of Portunus trituberculatus and its Hox gene families provides insights of decapod evolution.</title>
        <authorList>
            <person name="Jeong J.-H."/>
            <person name="Song I."/>
            <person name="Kim S."/>
            <person name="Choi T."/>
            <person name="Kim D."/>
            <person name="Ryu S."/>
            <person name="Kim W."/>
        </authorList>
    </citation>
    <scope>NUCLEOTIDE SEQUENCE [LARGE SCALE GENOMIC DNA]</scope>
    <source>
        <tissue evidence="2">Muscle</tissue>
    </source>
</reference>
<name>A0A5B7K0B1_PORTR</name>
<evidence type="ECO:0000256" key="1">
    <source>
        <dbReference type="SAM" id="MobiDB-lite"/>
    </source>
</evidence>
<gene>
    <name evidence="2" type="ORF">E2C01_093363</name>
</gene>
<feature type="region of interest" description="Disordered" evidence="1">
    <location>
        <begin position="46"/>
        <end position="71"/>
    </location>
</feature>
<dbReference type="AlphaFoldDB" id="A0A5B7K0B1"/>
<protein>
    <submittedName>
        <fullName evidence="2">Uncharacterized protein</fullName>
    </submittedName>
</protein>
<evidence type="ECO:0000313" key="2">
    <source>
        <dbReference type="EMBL" id="MPC98014.1"/>
    </source>
</evidence>
<sequence>MERSESRLDKKVKKTHPHSISCLASPYFIFSRRLLPFLYIPRLRKRQGEAGRADWRTGGGGGGAGDSPLKA</sequence>
<organism evidence="2 3">
    <name type="scientific">Portunus trituberculatus</name>
    <name type="common">Swimming crab</name>
    <name type="synonym">Neptunus trituberculatus</name>
    <dbReference type="NCBI Taxonomy" id="210409"/>
    <lineage>
        <taxon>Eukaryota</taxon>
        <taxon>Metazoa</taxon>
        <taxon>Ecdysozoa</taxon>
        <taxon>Arthropoda</taxon>
        <taxon>Crustacea</taxon>
        <taxon>Multicrustacea</taxon>
        <taxon>Malacostraca</taxon>
        <taxon>Eumalacostraca</taxon>
        <taxon>Eucarida</taxon>
        <taxon>Decapoda</taxon>
        <taxon>Pleocyemata</taxon>
        <taxon>Brachyura</taxon>
        <taxon>Eubrachyura</taxon>
        <taxon>Portunoidea</taxon>
        <taxon>Portunidae</taxon>
        <taxon>Portuninae</taxon>
        <taxon>Portunus</taxon>
    </lineage>
</organism>
<keyword evidence="3" id="KW-1185">Reference proteome</keyword>
<feature type="compositionally biased region" description="Basic and acidic residues" evidence="1">
    <location>
        <begin position="46"/>
        <end position="55"/>
    </location>
</feature>
<dbReference type="Proteomes" id="UP000324222">
    <property type="component" value="Unassembled WGS sequence"/>
</dbReference>
<proteinExistence type="predicted"/>